<organism evidence="1 2">
    <name type="scientific">Molorchus minor</name>
    <dbReference type="NCBI Taxonomy" id="1323400"/>
    <lineage>
        <taxon>Eukaryota</taxon>
        <taxon>Metazoa</taxon>
        <taxon>Ecdysozoa</taxon>
        <taxon>Arthropoda</taxon>
        <taxon>Hexapoda</taxon>
        <taxon>Insecta</taxon>
        <taxon>Pterygota</taxon>
        <taxon>Neoptera</taxon>
        <taxon>Endopterygota</taxon>
        <taxon>Coleoptera</taxon>
        <taxon>Polyphaga</taxon>
        <taxon>Cucujiformia</taxon>
        <taxon>Chrysomeloidea</taxon>
        <taxon>Cerambycidae</taxon>
        <taxon>Lamiinae</taxon>
        <taxon>Monochamini</taxon>
        <taxon>Molorchus</taxon>
    </lineage>
</organism>
<proteinExistence type="predicted"/>
<protein>
    <submittedName>
        <fullName evidence="1">Uncharacterized protein</fullName>
    </submittedName>
</protein>
<accession>A0ABQ9K1Y3</accession>
<evidence type="ECO:0000313" key="1">
    <source>
        <dbReference type="EMBL" id="KAJ8983587.1"/>
    </source>
</evidence>
<evidence type="ECO:0000313" key="2">
    <source>
        <dbReference type="Proteomes" id="UP001162164"/>
    </source>
</evidence>
<sequence length="63" mass="7442">MEMRPDICLKQLKKQKPALPATSDASLQHIKRCQFQVCVAHCRYADLLDPKEKRKRWSRMVLC</sequence>
<reference evidence="1" key="1">
    <citation type="journal article" date="2023" name="Insect Mol. Biol.">
        <title>Genome sequencing provides insights into the evolution of gene families encoding plant cell wall-degrading enzymes in longhorned beetles.</title>
        <authorList>
            <person name="Shin N.R."/>
            <person name="Okamura Y."/>
            <person name="Kirsch R."/>
            <person name="Pauchet Y."/>
        </authorList>
    </citation>
    <scope>NUCLEOTIDE SEQUENCE</scope>
    <source>
        <strain evidence="1">MMC_N1</strain>
    </source>
</reference>
<dbReference type="EMBL" id="JAPWTJ010000069">
    <property type="protein sequence ID" value="KAJ8983587.1"/>
    <property type="molecule type" value="Genomic_DNA"/>
</dbReference>
<gene>
    <name evidence="1" type="ORF">NQ317_019440</name>
</gene>
<dbReference type="Proteomes" id="UP001162164">
    <property type="component" value="Unassembled WGS sequence"/>
</dbReference>
<name>A0ABQ9K1Y3_9CUCU</name>
<keyword evidence="2" id="KW-1185">Reference proteome</keyword>
<comment type="caution">
    <text evidence="1">The sequence shown here is derived from an EMBL/GenBank/DDBJ whole genome shotgun (WGS) entry which is preliminary data.</text>
</comment>